<evidence type="ECO:0000256" key="4">
    <source>
        <dbReference type="ARBA" id="ARBA00023069"/>
    </source>
</evidence>
<dbReference type="GO" id="GO:0031514">
    <property type="term" value="C:motile cilium"/>
    <property type="evidence" value="ECO:0007669"/>
    <property type="project" value="UniProtKB-SubCell"/>
</dbReference>
<evidence type="ECO:0000256" key="7">
    <source>
        <dbReference type="ARBA" id="ARBA00034142"/>
    </source>
</evidence>
<name>A0A8J1XTK6_OWEFU</name>
<evidence type="ECO:0000256" key="6">
    <source>
        <dbReference type="ARBA" id="ARBA00034116"/>
    </source>
</evidence>
<keyword evidence="5" id="KW-0966">Cell projection</keyword>
<comment type="caution">
    <text evidence="10">The sequence shown here is derived from an EMBL/GenBank/DDBJ whole genome shotgun (WGS) entry which is preliminary data.</text>
</comment>
<feature type="region of interest" description="Disordered" evidence="9">
    <location>
        <begin position="1"/>
        <end position="60"/>
    </location>
</feature>
<dbReference type="AlphaFoldDB" id="A0A8J1XTK6"/>
<dbReference type="PANTHER" id="PTHR15504">
    <property type="entry name" value="NASOPHARYNGEAL EPITHELIUM SPECIFIC PROTEIN 1"/>
    <property type="match status" value="1"/>
</dbReference>
<accession>A0A8J1XTK6</accession>
<feature type="coiled-coil region" evidence="8">
    <location>
        <begin position="124"/>
        <end position="200"/>
    </location>
</feature>
<dbReference type="EMBL" id="CAIIXF020000010">
    <property type="protein sequence ID" value="CAH1796262.1"/>
    <property type="molecule type" value="Genomic_DNA"/>
</dbReference>
<evidence type="ECO:0000256" key="3">
    <source>
        <dbReference type="ARBA" id="ARBA00023054"/>
    </source>
</evidence>
<dbReference type="PANTHER" id="PTHR15504:SF0">
    <property type="entry name" value="CILIA- AND FLAGELLA-ASSOCIATED PROTEIN 45"/>
    <property type="match status" value="1"/>
</dbReference>
<organism evidence="10 11">
    <name type="scientific">Owenia fusiformis</name>
    <name type="common">Polychaete worm</name>
    <dbReference type="NCBI Taxonomy" id="6347"/>
    <lineage>
        <taxon>Eukaryota</taxon>
        <taxon>Metazoa</taxon>
        <taxon>Spiralia</taxon>
        <taxon>Lophotrochozoa</taxon>
        <taxon>Annelida</taxon>
        <taxon>Polychaeta</taxon>
        <taxon>Sedentaria</taxon>
        <taxon>Canalipalpata</taxon>
        <taxon>Sabellida</taxon>
        <taxon>Oweniida</taxon>
        <taxon>Oweniidae</taxon>
        <taxon>Owenia</taxon>
    </lineage>
</organism>
<evidence type="ECO:0000256" key="1">
    <source>
        <dbReference type="ARBA" id="ARBA00004230"/>
    </source>
</evidence>
<evidence type="ECO:0000256" key="5">
    <source>
        <dbReference type="ARBA" id="ARBA00023273"/>
    </source>
</evidence>
<keyword evidence="3 8" id="KW-0175">Coiled coil</keyword>
<dbReference type="Pfam" id="PF13868">
    <property type="entry name" value="TPH"/>
    <property type="match status" value="1"/>
</dbReference>
<dbReference type="Proteomes" id="UP000749559">
    <property type="component" value="Unassembled WGS sequence"/>
</dbReference>
<feature type="compositionally biased region" description="Basic and acidic residues" evidence="9">
    <location>
        <begin position="47"/>
        <end position="60"/>
    </location>
</feature>
<protein>
    <recommendedName>
        <fullName evidence="7">Cilia- and flagella-associated protein 45</fullName>
    </recommendedName>
</protein>
<keyword evidence="2" id="KW-0282">Flagellum</keyword>
<dbReference type="InterPro" id="IPR043597">
    <property type="entry name" value="TPH_dom"/>
</dbReference>
<evidence type="ECO:0000313" key="11">
    <source>
        <dbReference type="Proteomes" id="UP000749559"/>
    </source>
</evidence>
<dbReference type="OrthoDB" id="1902038at2759"/>
<evidence type="ECO:0000313" key="10">
    <source>
        <dbReference type="EMBL" id="CAH1796262.1"/>
    </source>
</evidence>
<feature type="region of interest" description="Disordered" evidence="9">
    <location>
        <begin position="380"/>
        <end position="413"/>
    </location>
</feature>
<keyword evidence="11" id="KW-1185">Reference proteome</keyword>
<evidence type="ECO:0000256" key="8">
    <source>
        <dbReference type="SAM" id="Coils"/>
    </source>
</evidence>
<dbReference type="InterPro" id="IPR033253">
    <property type="entry name" value="CFAP45"/>
</dbReference>
<comment type="similarity">
    <text evidence="6">Belongs to the CFAP45 family.</text>
</comment>
<keyword evidence="4" id="KW-0969">Cilium</keyword>
<evidence type="ECO:0000256" key="9">
    <source>
        <dbReference type="SAM" id="MobiDB-lite"/>
    </source>
</evidence>
<evidence type="ECO:0000256" key="2">
    <source>
        <dbReference type="ARBA" id="ARBA00022846"/>
    </source>
</evidence>
<comment type="subcellular location">
    <subcellularLocation>
        <location evidence="1">Cell projection</location>
        <location evidence="1">Cilium</location>
        <location evidence="1">Flagellum</location>
    </subcellularLocation>
</comment>
<reference evidence="10" key="1">
    <citation type="submission" date="2022-03" db="EMBL/GenBank/DDBJ databases">
        <authorList>
            <person name="Martin C."/>
        </authorList>
    </citation>
    <scope>NUCLEOTIDE SEQUENCE</scope>
</reference>
<gene>
    <name evidence="10" type="ORF">OFUS_LOCUS20691</name>
</gene>
<feature type="compositionally biased region" description="Polar residues" evidence="9">
    <location>
        <begin position="27"/>
        <end position="37"/>
    </location>
</feature>
<sequence>MPGSAISYASGHSAGSSQSRRAKTRQYRTVSYTSQIDESLFGGAKPTEQRNDPLRDKNEVIIERQAAQRKKNRKSKNNKETVQVITKDLIRNLIVPKEDPSGQTLILSTGDFYRIKSASRVLSKEELLEREERRKQEKAQAQEDALERKNKMKTMDLQRRKNEKLNDLEEEASKKAQHLLEHANEMRSEQEDEIKHLNELILNAKCHAIRDAQILEKGQIKGEMITEEQRLDAMMEIERQDAIVVQEEIEKKRKEEQLIGACKILEQIAENEQERLFELERKDQENIQMQKYLERLMEEDRQKLDKKAAEQTELREQLNAANDDILRRREVKKEQEKMVEQKVLEYQRQKAEREAAFEREQERVRIEKEREVARLRSLQERARDEQAERDALRAKRAQEQAEREWRKKEAEEAQVKAETEAMLKVARSNQMEQKEHFLAVQAQRERAEFERVLKAQKELVEKEKREEDTRAVKQHYHAEDVRTQIREKEQQKIHERNAFFEEGVKLDEEARMRRQKLDEIKRKKLGELRGVGIPEKYLAQVERKTNVQVSQKA</sequence>
<proteinExistence type="inferred from homology"/>